<reference evidence="1" key="1">
    <citation type="submission" date="2024-07" db="EMBL/GenBank/DDBJ databases">
        <title>Metagenome and Metagenome-Assembled Genomes of Archaea from a hot spring from the geothermal field of Los Azufres, Mexico.</title>
        <authorList>
            <person name="Marin-Paredes R."/>
            <person name="Martinez-Romero E."/>
            <person name="Servin-Garciduenas L.E."/>
        </authorList>
    </citation>
    <scope>NUCLEOTIDE SEQUENCE</scope>
</reference>
<dbReference type="EMBL" id="JZWT02000004">
    <property type="protein sequence ID" value="MFB6489997.1"/>
    <property type="molecule type" value="Genomic_DNA"/>
</dbReference>
<organism evidence="1 2">
    <name type="scientific">Thermoproteus sp. AZ2</name>
    <dbReference type="NCBI Taxonomy" id="1609232"/>
    <lineage>
        <taxon>Archaea</taxon>
        <taxon>Thermoproteota</taxon>
        <taxon>Thermoprotei</taxon>
        <taxon>Thermoproteales</taxon>
        <taxon>Thermoproteaceae</taxon>
        <taxon>Thermoproteus</taxon>
    </lineage>
</organism>
<protein>
    <submittedName>
        <fullName evidence="1">Dipeptidase</fullName>
    </submittedName>
</protein>
<sequence>MEVFDLHEDIGYYFATGKRPDFDVDDPNRQSDLPKLARGGVSLVFASIFPVATFYGPEGPGAPTPAGSKAMALGMFKSLYLLTRKHRITIVEAAADLRRPGLKFLLLMEGADALEDPYDLYIYYKLGLRAVGITWNIDNRYGASCMSRRDYGLTPEGEELVRLANELGVVVDLAHAGRRTALDAIYASKRPVVISHANAYSVHKSPRNVDDEVLEALKKNGGVIGVTAIPSIIGGSGSAEDLARHVLYIRDSFGSDILAIGTDALGVDAMAAGLESVDKIPRFLELLRERGLSDSEIEKMAYLNAKRVLEANLK</sequence>
<evidence type="ECO:0000313" key="2">
    <source>
        <dbReference type="Proteomes" id="UP000033636"/>
    </source>
</evidence>
<dbReference type="Proteomes" id="UP000033636">
    <property type="component" value="Unassembled WGS sequence"/>
</dbReference>
<comment type="caution">
    <text evidence="1">The sequence shown here is derived from an EMBL/GenBank/DDBJ whole genome shotgun (WGS) entry which is preliminary data.</text>
</comment>
<evidence type="ECO:0000313" key="1">
    <source>
        <dbReference type="EMBL" id="MFB6489997.1"/>
    </source>
</evidence>
<name>A0ACC6UZA4_9CREN</name>
<gene>
    <name evidence="1" type="ORF">TU35_001915</name>
</gene>
<accession>A0ACC6UZA4</accession>
<proteinExistence type="predicted"/>